<evidence type="ECO:0000313" key="1">
    <source>
        <dbReference type="EMBL" id="MPN53301.1"/>
    </source>
</evidence>
<accession>A0A645IPP6</accession>
<dbReference type="AlphaFoldDB" id="A0A645IPP6"/>
<reference evidence="1" key="1">
    <citation type="submission" date="2019-08" db="EMBL/GenBank/DDBJ databases">
        <authorList>
            <person name="Kucharzyk K."/>
            <person name="Murdoch R.W."/>
            <person name="Higgins S."/>
            <person name="Loffler F."/>
        </authorList>
    </citation>
    <scope>NUCLEOTIDE SEQUENCE</scope>
</reference>
<name>A0A645IPP6_9ZZZZ</name>
<gene>
    <name evidence="1" type="ORF">SDC9_200965</name>
</gene>
<dbReference type="EMBL" id="VSSQ01120304">
    <property type="protein sequence ID" value="MPN53301.1"/>
    <property type="molecule type" value="Genomic_DNA"/>
</dbReference>
<proteinExistence type="predicted"/>
<organism evidence="1">
    <name type="scientific">bioreactor metagenome</name>
    <dbReference type="NCBI Taxonomy" id="1076179"/>
    <lineage>
        <taxon>unclassified sequences</taxon>
        <taxon>metagenomes</taxon>
        <taxon>ecological metagenomes</taxon>
    </lineage>
</organism>
<comment type="caution">
    <text evidence="1">The sequence shown here is derived from an EMBL/GenBank/DDBJ whole genome shotgun (WGS) entry which is preliminary data.</text>
</comment>
<protein>
    <submittedName>
        <fullName evidence="1">Uncharacterized protein</fullName>
    </submittedName>
</protein>
<sequence length="160" mass="17368">MGRHVIRPHAAHIQLPVGKYPVVTIHGMPEHSAWVVIPPVHGAEAPPPAGDREGRRYMARPGKFPEKLAGKHIPIPIQIGAPKVLRQGLQKAHIVWIRREKHGIIPYPCRNKDIIFRPLSVLIPSVDKQSLYPPVPRPAGIAGIIHPGPQAGIGRAVAGG</sequence>